<dbReference type="Proteomes" id="UP000228934">
    <property type="component" value="Unassembled WGS sequence"/>
</dbReference>
<gene>
    <name evidence="2" type="ORF">AB205_0162680</name>
</gene>
<evidence type="ECO:0000313" key="2">
    <source>
        <dbReference type="EMBL" id="PIO30539.1"/>
    </source>
</evidence>
<keyword evidence="1" id="KW-0472">Membrane</keyword>
<feature type="transmembrane region" description="Helical" evidence="1">
    <location>
        <begin position="76"/>
        <end position="92"/>
    </location>
</feature>
<evidence type="ECO:0000256" key="1">
    <source>
        <dbReference type="SAM" id="Phobius"/>
    </source>
</evidence>
<keyword evidence="1" id="KW-1133">Transmembrane helix</keyword>
<evidence type="ECO:0000313" key="3">
    <source>
        <dbReference type="Proteomes" id="UP000228934"/>
    </source>
</evidence>
<feature type="transmembrane region" description="Helical" evidence="1">
    <location>
        <begin position="42"/>
        <end position="64"/>
    </location>
</feature>
<dbReference type="EMBL" id="KV937025">
    <property type="protein sequence ID" value="PIO30539.1"/>
    <property type="molecule type" value="Genomic_DNA"/>
</dbReference>
<keyword evidence="3" id="KW-1185">Reference proteome</keyword>
<feature type="transmembrane region" description="Helical" evidence="1">
    <location>
        <begin position="185"/>
        <end position="202"/>
    </location>
</feature>
<dbReference type="AlphaFoldDB" id="A0A2G9RRK4"/>
<proteinExistence type="predicted"/>
<dbReference type="OrthoDB" id="10261598at2759"/>
<sequence length="227" mass="27564">MILNWIKKKNAKRVSYHLDLCSLIDVWIKLYSIKASFWSEAVLFPFFCRWRIVVCNIYLFIFYMEKNTYRPKLRKKFVFIYFWGIFIIAKSKKYCFFSKIAVSSKPIEIKSAWFIHIVKCCKMCFILIVLPQHKTPVSSRSRQLTCICTPDFCITTLKLELCLYYILIFSILNIFIYIFLLLKSFLLYLVFDHLCGFYFLRYKPKKSDKFDKKNTICFPFWYNKYPK</sequence>
<organism evidence="2 3">
    <name type="scientific">Aquarana catesbeiana</name>
    <name type="common">American bullfrog</name>
    <name type="synonym">Rana catesbeiana</name>
    <dbReference type="NCBI Taxonomy" id="8400"/>
    <lineage>
        <taxon>Eukaryota</taxon>
        <taxon>Metazoa</taxon>
        <taxon>Chordata</taxon>
        <taxon>Craniata</taxon>
        <taxon>Vertebrata</taxon>
        <taxon>Euteleostomi</taxon>
        <taxon>Amphibia</taxon>
        <taxon>Batrachia</taxon>
        <taxon>Anura</taxon>
        <taxon>Neobatrachia</taxon>
        <taxon>Ranoidea</taxon>
        <taxon>Ranidae</taxon>
        <taxon>Aquarana</taxon>
    </lineage>
</organism>
<feature type="transmembrane region" description="Helical" evidence="1">
    <location>
        <begin position="161"/>
        <end position="179"/>
    </location>
</feature>
<name>A0A2G9RRK4_AQUCT</name>
<keyword evidence="1" id="KW-0812">Transmembrane</keyword>
<reference evidence="3" key="1">
    <citation type="journal article" date="2017" name="Nat. Commun.">
        <title>The North American bullfrog draft genome provides insight into hormonal regulation of long noncoding RNA.</title>
        <authorList>
            <person name="Hammond S.A."/>
            <person name="Warren R.L."/>
            <person name="Vandervalk B.P."/>
            <person name="Kucuk E."/>
            <person name="Khan H."/>
            <person name="Gibb E.A."/>
            <person name="Pandoh P."/>
            <person name="Kirk H."/>
            <person name="Zhao Y."/>
            <person name="Jones M."/>
            <person name="Mungall A.J."/>
            <person name="Coope R."/>
            <person name="Pleasance S."/>
            <person name="Moore R.A."/>
            <person name="Holt R.A."/>
            <person name="Round J.M."/>
            <person name="Ohora S."/>
            <person name="Walle B.V."/>
            <person name="Veldhoen N."/>
            <person name="Helbing C.C."/>
            <person name="Birol I."/>
        </authorList>
    </citation>
    <scope>NUCLEOTIDE SEQUENCE [LARGE SCALE GENOMIC DNA]</scope>
</reference>
<accession>A0A2G9RRK4</accession>
<protein>
    <submittedName>
        <fullName evidence="2">Uncharacterized protein</fullName>
    </submittedName>
</protein>